<evidence type="ECO:0000313" key="3">
    <source>
        <dbReference type="Proteomes" id="UP001290101"/>
    </source>
</evidence>
<name>A0ABU5JL97_9ACTN</name>
<gene>
    <name evidence="2" type="ORF">U2F25_28730</name>
</gene>
<evidence type="ECO:0000313" key="2">
    <source>
        <dbReference type="EMBL" id="MDZ5493405.1"/>
    </source>
</evidence>
<accession>A0ABU5JL97</accession>
<dbReference type="RefSeq" id="WP_322475124.1">
    <property type="nucleotide sequence ID" value="NZ_JAXOTR010000033.1"/>
</dbReference>
<protein>
    <submittedName>
        <fullName evidence="2">Uncharacterized protein</fullName>
    </submittedName>
</protein>
<organism evidence="2 3">
    <name type="scientific">Micromonospora sicca</name>
    <dbReference type="NCBI Taxonomy" id="2202420"/>
    <lineage>
        <taxon>Bacteria</taxon>
        <taxon>Bacillati</taxon>
        <taxon>Actinomycetota</taxon>
        <taxon>Actinomycetes</taxon>
        <taxon>Micromonosporales</taxon>
        <taxon>Micromonosporaceae</taxon>
        <taxon>Micromonospora</taxon>
    </lineage>
</organism>
<proteinExistence type="predicted"/>
<dbReference type="EMBL" id="JAXOTQ010000046">
    <property type="protein sequence ID" value="MDZ5493405.1"/>
    <property type="molecule type" value="Genomic_DNA"/>
</dbReference>
<reference evidence="2 3" key="1">
    <citation type="submission" date="2023-12" db="EMBL/GenBank/DDBJ databases">
        <title>Micromonospora sp. nov., isolated from Atacama Desert.</title>
        <authorList>
            <person name="Carro L."/>
            <person name="Golinska P."/>
            <person name="Klenk H.-P."/>
            <person name="Goodfellow M."/>
        </authorList>
    </citation>
    <scope>NUCLEOTIDE SEQUENCE [LARGE SCALE GENOMIC DNA]</scope>
    <source>
        <strain evidence="2 3">4G53</strain>
    </source>
</reference>
<sequence length="93" mass="9822">MAQPTLHYERGGVRSLQGMGHDPLDAGCGGDHPDEHQPVGVGIRLDERAPMGGLSVAARVGHQASYPEDAENVAGVQQQFAGLEFALMPAFRS</sequence>
<keyword evidence="3" id="KW-1185">Reference proteome</keyword>
<evidence type="ECO:0000256" key="1">
    <source>
        <dbReference type="SAM" id="MobiDB-lite"/>
    </source>
</evidence>
<dbReference type="Proteomes" id="UP001290101">
    <property type="component" value="Unassembled WGS sequence"/>
</dbReference>
<comment type="caution">
    <text evidence="2">The sequence shown here is derived from an EMBL/GenBank/DDBJ whole genome shotgun (WGS) entry which is preliminary data.</text>
</comment>
<feature type="region of interest" description="Disordered" evidence="1">
    <location>
        <begin position="1"/>
        <end position="39"/>
    </location>
</feature>